<feature type="region of interest" description="Disordered" evidence="1">
    <location>
        <begin position="48"/>
        <end position="93"/>
    </location>
</feature>
<dbReference type="Pfam" id="PF21816">
    <property type="entry name" value="Zap1_zf1"/>
    <property type="match status" value="1"/>
</dbReference>
<sequence>MSENPQNIKCGWTECTHRFGTEIDMNMHVLMNHMILLEHGNFTLHRKEKTRKRVRDAVESQSTLKTEPVSPERSPPSQTRRIPDAMSTPSAIPQFSGTLSRVINIPSTSESNRIATELERILENMNMPVPPLQNIPMIQNPLIQNQMAFQNFPPMINDDDSDDVSLQNADDQADAQDICLIMGNPPKLSDVIEEFLERLRPMKQLGFIRPQRSVYCLVCLKYVKSFHECNWKHTFSEERIAEMWYRRFGKSRPNGKHQLMKELLEIKELILSEEAKEEQDAEGNNQ</sequence>
<dbReference type="InterPro" id="IPR048420">
    <property type="entry name" value="Zap1-like_Znf1"/>
</dbReference>
<reference evidence="3 4" key="1">
    <citation type="submission" date="2022-02" db="EMBL/GenBank/DDBJ databases">
        <title>Chromosome-level reference genomes for two strains of Caenorhabditis briggsae: an improved platform for comparative genomics.</title>
        <authorList>
            <person name="Stevens L."/>
            <person name="Andersen E.C."/>
        </authorList>
    </citation>
    <scope>NUCLEOTIDE SEQUENCE [LARGE SCALE GENOMIC DNA]</scope>
    <source>
        <strain evidence="3">QX1410_ONT</strain>
        <tissue evidence="3">Whole-organism</tissue>
    </source>
</reference>
<feature type="domain" description="Zap1-like C2H2 zinc finger 1" evidence="2">
    <location>
        <begin position="8"/>
        <end position="33"/>
    </location>
</feature>
<evidence type="ECO:0000259" key="2">
    <source>
        <dbReference type="Pfam" id="PF21816"/>
    </source>
</evidence>
<gene>
    <name evidence="3" type="ORF">L3Y34_006986</name>
</gene>
<dbReference type="AlphaFoldDB" id="A0AAE9A2U1"/>
<dbReference type="GO" id="GO:0008270">
    <property type="term" value="F:zinc ion binding"/>
    <property type="evidence" value="ECO:0007669"/>
    <property type="project" value="InterPro"/>
</dbReference>
<dbReference type="Proteomes" id="UP000827892">
    <property type="component" value="Chromosome V"/>
</dbReference>
<dbReference type="EMBL" id="CP090895">
    <property type="protein sequence ID" value="ULT87523.1"/>
    <property type="molecule type" value="Genomic_DNA"/>
</dbReference>
<evidence type="ECO:0000313" key="3">
    <source>
        <dbReference type="EMBL" id="ULT87523.1"/>
    </source>
</evidence>
<protein>
    <recommendedName>
        <fullName evidence="2">Zap1-like C2H2 zinc finger 1 domain-containing protein</fullName>
    </recommendedName>
</protein>
<evidence type="ECO:0000256" key="1">
    <source>
        <dbReference type="SAM" id="MobiDB-lite"/>
    </source>
</evidence>
<evidence type="ECO:0000313" key="4">
    <source>
        <dbReference type="Proteomes" id="UP000827892"/>
    </source>
</evidence>
<proteinExistence type="predicted"/>
<accession>A0AAE9A2U1</accession>
<name>A0AAE9A2U1_CAEBR</name>
<organism evidence="3 4">
    <name type="scientific">Caenorhabditis briggsae</name>
    <dbReference type="NCBI Taxonomy" id="6238"/>
    <lineage>
        <taxon>Eukaryota</taxon>
        <taxon>Metazoa</taxon>
        <taxon>Ecdysozoa</taxon>
        <taxon>Nematoda</taxon>
        <taxon>Chromadorea</taxon>
        <taxon>Rhabditida</taxon>
        <taxon>Rhabditina</taxon>
        <taxon>Rhabditomorpha</taxon>
        <taxon>Rhabditoidea</taxon>
        <taxon>Rhabditidae</taxon>
        <taxon>Peloderinae</taxon>
        <taxon>Caenorhabditis</taxon>
    </lineage>
</organism>